<dbReference type="STRING" id="665118.SAMN02983003_0079"/>
<gene>
    <name evidence="1" type="ORF">SAMN02983003_0079</name>
</gene>
<evidence type="ECO:0000313" key="2">
    <source>
        <dbReference type="Proteomes" id="UP000183447"/>
    </source>
</evidence>
<proteinExistence type="predicted"/>
<name>A0A1K2HS76_9HYPH</name>
<protein>
    <recommendedName>
        <fullName evidence="3">LarA-like N-terminal domain-containing protein</fullName>
    </recommendedName>
</protein>
<evidence type="ECO:0000313" key="1">
    <source>
        <dbReference type="EMBL" id="SFZ80706.1"/>
    </source>
</evidence>
<dbReference type="AlphaFoldDB" id="A0A1K2HS76"/>
<dbReference type="Gene3D" id="3.40.50.11440">
    <property type="match status" value="1"/>
</dbReference>
<dbReference type="RefSeq" id="WP_143145587.1">
    <property type="nucleotide sequence ID" value="NZ_FPKU01000001.1"/>
</dbReference>
<reference evidence="1 2" key="1">
    <citation type="submission" date="2016-11" db="EMBL/GenBank/DDBJ databases">
        <authorList>
            <person name="Jaros S."/>
            <person name="Januszkiewicz K."/>
            <person name="Wedrychowicz H."/>
        </authorList>
    </citation>
    <scope>NUCLEOTIDE SEQUENCE [LARGE SCALE GENOMIC DNA]</scope>
    <source>
        <strain evidence="1 2">ATCC 23634</strain>
    </source>
</reference>
<dbReference type="Proteomes" id="UP000183447">
    <property type="component" value="Unassembled WGS sequence"/>
</dbReference>
<organism evidence="1 2">
    <name type="scientific">Devosia enhydra</name>
    <dbReference type="NCBI Taxonomy" id="665118"/>
    <lineage>
        <taxon>Bacteria</taxon>
        <taxon>Pseudomonadati</taxon>
        <taxon>Pseudomonadota</taxon>
        <taxon>Alphaproteobacteria</taxon>
        <taxon>Hyphomicrobiales</taxon>
        <taxon>Devosiaceae</taxon>
        <taxon>Devosia</taxon>
    </lineage>
</organism>
<sequence>MPSVAFPPMAFGFLEKVALPPVRRVKLAQKGGESIADVAGTVRAAVLASARLKALPKGSEIAIALGSRGISKIPVIGRAIVDAVRELGLSPFIVPAMGSHGGGTAEGQVDVLKKLGLTEDALGAPIRATMDVVDLGATPQGARCKFDANAAKASGIIVVNRVKSHTTFDREIESGLVKMVAVGLGKAEGARSVHRTGPTAFLDVLPALAEVALNAAPIALGIALVENAKKQLVAIEGVAPEDFFESDKRLLKLAKSFIARLPFGRMDALVVEQIGKDISGAGMDYAVMGRADLRSIPNPPEPFAARVTVLGLSEATGGNGLGIGLADFTTIDVVDKIDLQQIYMNSLTSTLVEKSRIPIVLRNDLDALRATVSTSWSSDDLSTRLCFIRSTLHLEEILISEALLSEVEASGRASAISEPFDLRFSPEGRLLSRAYASDEA</sequence>
<accession>A0A1K2HS76</accession>
<keyword evidence="2" id="KW-1185">Reference proteome</keyword>
<evidence type="ECO:0008006" key="3">
    <source>
        <dbReference type="Google" id="ProtNLM"/>
    </source>
</evidence>
<dbReference type="OrthoDB" id="9788398at2"/>
<dbReference type="EMBL" id="FPKU01000001">
    <property type="protein sequence ID" value="SFZ80706.1"/>
    <property type="molecule type" value="Genomic_DNA"/>
</dbReference>